<dbReference type="HOGENOM" id="CLU_3224105_0_0_6"/>
<sequence>MFNKAASGNILLFAMLPDAALMRQNRFRSTERQPPNSADIITSG</sequence>
<dbReference type="Proteomes" id="UP000027215">
    <property type="component" value="Chromosome"/>
</dbReference>
<name>A0A060H7I1_XYLFS</name>
<accession>A0A060H7I1</accession>
<dbReference type="AlphaFoldDB" id="A0A060H7I1"/>
<dbReference type="PATRIC" id="fig|155920.8.peg.2506"/>
<reference evidence="2 3" key="1">
    <citation type="submission" date="2013-08" db="EMBL/GenBank/DDBJ databases">
        <authorList>
            <person name="Stouthamer R."/>
            <person name="Nunney L."/>
        </authorList>
    </citation>
    <scope>NUCLEOTIDE SEQUENCE [LARGE SCALE GENOMIC DNA]</scope>
    <source>
        <strain evidence="3">ann-1</strain>
    </source>
</reference>
<proteinExistence type="predicted"/>
<gene>
    <name evidence="2" type="ORF">D934_10700</name>
</gene>
<evidence type="ECO:0000313" key="2">
    <source>
        <dbReference type="EMBL" id="AIC11533.1"/>
    </source>
</evidence>
<organism evidence="2 3">
    <name type="scientific">Xylella fastidiosa subsp. sandyi Ann-1</name>
    <dbReference type="NCBI Taxonomy" id="155920"/>
    <lineage>
        <taxon>Bacteria</taxon>
        <taxon>Pseudomonadati</taxon>
        <taxon>Pseudomonadota</taxon>
        <taxon>Gammaproteobacteria</taxon>
        <taxon>Lysobacterales</taxon>
        <taxon>Lysobacteraceae</taxon>
        <taxon>Xylella</taxon>
    </lineage>
</organism>
<protein>
    <submittedName>
        <fullName evidence="2">Uncharacterized protein</fullName>
    </submittedName>
</protein>
<evidence type="ECO:0000256" key="1">
    <source>
        <dbReference type="SAM" id="MobiDB-lite"/>
    </source>
</evidence>
<dbReference type="KEGG" id="xfs:D934_10700"/>
<evidence type="ECO:0000313" key="3">
    <source>
        <dbReference type="Proteomes" id="UP000027215"/>
    </source>
</evidence>
<dbReference type="EMBL" id="CP006696">
    <property type="protein sequence ID" value="AIC11533.1"/>
    <property type="molecule type" value="Genomic_DNA"/>
</dbReference>
<feature type="compositionally biased region" description="Polar residues" evidence="1">
    <location>
        <begin position="32"/>
        <end position="44"/>
    </location>
</feature>
<feature type="region of interest" description="Disordered" evidence="1">
    <location>
        <begin position="25"/>
        <end position="44"/>
    </location>
</feature>